<keyword evidence="3" id="KW-1185">Reference proteome</keyword>
<protein>
    <submittedName>
        <fullName evidence="2">Uncharacterized protein</fullName>
    </submittedName>
</protein>
<sequence>ILFLLGFQIPSAQIRTDLDQASPLADCDAFCALGSILQRPPSRAGGSPFVTWPQVPGLQAHPPPHQERHPKAAPDQGGPRSPVSPLQLVSTPPQSG</sequence>
<name>A0A4Y2BPR2_ARAVE</name>
<accession>A0A4Y2BPR2</accession>
<evidence type="ECO:0000313" key="2">
    <source>
        <dbReference type="EMBL" id="GBL94190.1"/>
    </source>
</evidence>
<reference evidence="2 3" key="1">
    <citation type="journal article" date="2019" name="Sci. Rep.">
        <title>Orb-weaving spider Araneus ventricosus genome elucidates the spidroin gene catalogue.</title>
        <authorList>
            <person name="Kono N."/>
            <person name="Nakamura H."/>
            <person name="Ohtoshi R."/>
            <person name="Moran D.A.P."/>
            <person name="Shinohara A."/>
            <person name="Yoshida Y."/>
            <person name="Fujiwara M."/>
            <person name="Mori M."/>
            <person name="Tomita M."/>
            <person name="Arakawa K."/>
        </authorList>
    </citation>
    <scope>NUCLEOTIDE SEQUENCE [LARGE SCALE GENOMIC DNA]</scope>
</reference>
<dbReference type="AlphaFoldDB" id="A0A4Y2BPR2"/>
<dbReference type="EMBL" id="BGPR01084125">
    <property type="protein sequence ID" value="GBL94190.1"/>
    <property type="molecule type" value="Genomic_DNA"/>
</dbReference>
<dbReference type="Proteomes" id="UP000499080">
    <property type="component" value="Unassembled WGS sequence"/>
</dbReference>
<feature type="non-terminal residue" evidence="2">
    <location>
        <position position="1"/>
    </location>
</feature>
<organism evidence="2 3">
    <name type="scientific">Araneus ventricosus</name>
    <name type="common">Orbweaver spider</name>
    <name type="synonym">Epeira ventricosa</name>
    <dbReference type="NCBI Taxonomy" id="182803"/>
    <lineage>
        <taxon>Eukaryota</taxon>
        <taxon>Metazoa</taxon>
        <taxon>Ecdysozoa</taxon>
        <taxon>Arthropoda</taxon>
        <taxon>Chelicerata</taxon>
        <taxon>Arachnida</taxon>
        <taxon>Araneae</taxon>
        <taxon>Araneomorphae</taxon>
        <taxon>Entelegynae</taxon>
        <taxon>Araneoidea</taxon>
        <taxon>Araneidae</taxon>
        <taxon>Araneus</taxon>
    </lineage>
</organism>
<evidence type="ECO:0000313" key="3">
    <source>
        <dbReference type="Proteomes" id="UP000499080"/>
    </source>
</evidence>
<feature type="region of interest" description="Disordered" evidence="1">
    <location>
        <begin position="42"/>
        <end position="96"/>
    </location>
</feature>
<gene>
    <name evidence="2" type="ORF">AVEN_133221_1</name>
</gene>
<evidence type="ECO:0000256" key="1">
    <source>
        <dbReference type="SAM" id="MobiDB-lite"/>
    </source>
</evidence>
<feature type="compositionally biased region" description="Polar residues" evidence="1">
    <location>
        <begin position="87"/>
        <end position="96"/>
    </location>
</feature>
<proteinExistence type="predicted"/>
<comment type="caution">
    <text evidence="2">The sequence shown here is derived from an EMBL/GenBank/DDBJ whole genome shotgun (WGS) entry which is preliminary data.</text>
</comment>